<feature type="compositionally biased region" description="Basic and acidic residues" evidence="1">
    <location>
        <begin position="970"/>
        <end position="984"/>
    </location>
</feature>
<feature type="region of interest" description="Disordered" evidence="1">
    <location>
        <begin position="1"/>
        <end position="47"/>
    </location>
</feature>
<feature type="compositionally biased region" description="Acidic residues" evidence="1">
    <location>
        <begin position="909"/>
        <end position="923"/>
    </location>
</feature>
<feature type="compositionally biased region" description="Basic and acidic residues" evidence="1">
    <location>
        <begin position="506"/>
        <end position="516"/>
    </location>
</feature>
<feature type="compositionally biased region" description="Basic and acidic residues" evidence="1">
    <location>
        <begin position="233"/>
        <end position="246"/>
    </location>
</feature>
<feature type="compositionally biased region" description="Acidic residues" evidence="1">
    <location>
        <begin position="743"/>
        <end position="760"/>
    </location>
</feature>
<feature type="compositionally biased region" description="Polar residues" evidence="1">
    <location>
        <begin position="813"/>
        <end position="822"/>
    </location>
</feature>
<name>A0A9K3Q6G8_9STRA</name>
<evidence type="ECO:0000313" key="2">
    <source>
        <dbReference type="EMBL" id="KAG7372748.1"/>
    </source>
</evidence>
<feature type="compositionally biased region" description="Polar residues" evidence="1">
    <location>
        <begin position="173"/>
        <end position="188"/>
    </location>
</feature>
<feature type="region of interest" description="Disordered" evidence="1">
    <location>
        <begin position="375"/>
        <end position="603"/>
    </location>
</feature>
<proteinExistence type="predicted"/>
<feature type="compositionally biased region" description="Acidic residues" evidence="1">
    <location>
        <begin position="301"/>
        <end position="310"/>
    </location>
</feature>
<evidence type="ECO:0000313" key="3">
    <source>
        <dbReference type="Proteomes" id="UP000693970"/>
    </source>
</evidence>
<feature type="compositionally biased region" description="Basic and acidic residues" evidence="1">
    <location>
        <begin position="898"/>
        <end position="908"/>
    </location>
</feature>
<reference evidence="2" key="1">
    <citation type="journal article" date="2021" name="Sci. Rep.">
        <title>Diploid genomic architecture of Nitzschia inconspicua, an elite biomass production diatom.</title>
        <authorList>
            <person name="Oliver A."/>
            <person name="Podell S."/>
            <person name="Pinowska A."/>
            <person name="Traller J.C."/>
            <person name="Smith S.R."/>
            <person name="McClure R."/>
            <person name="Beliaev A."/>
            <person name="Bohutskyi P."/>
            <person name="Hill E.A."/>
            <person name="Rabines A."/>
            <person name="Zheng H."/>
            <person name="Allen L.Z."/>
            <person name="Kuo A."/>
            <person name="Grigoriev I.V."/>
            <person name="Allen A.E."/>
            <person name="Hazlebeck D."/>
            <person name="Allen E.E."/>
        </authorList>
    </citation>
    <scope>NUCLEOTIDE SEQUENCE</scope>
    <source>
        <strain evidence="2">Hildebrandi</strain>
    </source>
</reference>
<feature type="region of interest" description="Disordered" evidence="1">
    <location>
        <begin position="722"/>
        <end position="1037"/>
    </location>
</feature>
<feature type="compositionally biased region" description="Polar residues" evidence="1">
    <location>
        <begin position="552"/>
        <end position="566"/>
    </location>
</feature>
<feature type="compositionally biased region" description="Polar residues" evidence="1">
    <location>
        <begin position="1186"/>
        <end position="1198"/>
    </location>
</feature>
<accession>A0A9K3Q6G8</accession>
<feature type="compositionally biased region" description="Basic residues" evidence="1">
    <location>
        <begin position="384"/>
        <end position="393"/>
    </location>
</feature>
<feature type="compositionally biased region" description="Basic and acidic residues" evidence="1">
    <location>
        <begin position="339"/>
        <end position="351"/>
    </location>
</feature>
<feature type="compositionally biased region" description="Polar residues" evidence="1">
    <location>
        <begin position="248"/>
        <end position="260"/>
    </location>
</feature>
<feature type="compositionally biased region" description="Acidic residues" evidence="1">
    <location>
        <begin position="14"/>
        <end position="24"/>
    </location>
</feature>
<feature type="compositionally biased region" description="Low complexity" evidence="1">
    <location>
        <begin position="840"/>
        <end position="849"/>
    </location>
</feature>
<feature type="compositionally biased region" description="Low complexity" evidence="1">
    <location>
        <begin position="408"/>
        <end position="426"/>
    </location>
</feature>
<feature type="compositionally biased region" description="Basic and acidic residues" evidence="1">
    <location>
        <begin position="853"/>
        <end position="863"/>
    </location>
</feature>
<organism evidence="2 3">
    <name type="scientific">Nitzschia inconspicua</name>
    <dbReference type="NCBI Taxonomy" id="303405"/>
    <lineage>
        <taxon>Eukaryota</taxon>
        <taxon>Sar</taxon>
        <taxon>Stramenopiles</taxon>
        <taxon>Ochrophyta</taxon>
        <taxon>Bacillariophyta</taxon>
        <taxon>Bacillariophyceae</taxon>
        <taxon>Bacillariophycidae</taxon>
        <taxon>Bacillariales</taxon>
        <taxon>Bacillariaceae</taxon>
        <taxon>Nitzschia</taxon>
    </lineage>
</organism>
<feature type="compositionally biased region" description="Basic and acidic residues" evidence="1">
    <location>
        <begin position="781"/>
        <end position="797"/>
    </location>
</feature>
<feature type="region of interest" description="Disordered" evidence="1">
    <location>
        <begin position="1134"/>
        <end position="1316"/>
    </location>
</feature>
<feature type="region of interest" description="Disordered" evidence="1">
    <location>
        <begin position="161"/>
        <end position="351"/>
    </location>
</feature>
<comment type="caution">
    <text evidence="2">The sequence shown here is derived from an EMBL/GenBank/DDBJ whole genome shotgun (WGS) entry which is preliminary data.</text>
</comment>
<feature type="compositionally biased region" description="Acidic residues" evidence="1">
    <location>
        <begin position="1200"/>
        <end position="1211"/>
    </location>
</feature>
<evidence type="ECO:0000256" key="1">
    <source>
        <dbReference type="SAM" id="MobiDB-lite"/>
    </source>
</evidence>
<keyword evidence="3" id="KW-1185">Reference proteome</keyword>
<feature type="compositionally biased region" description="Basic and acidic residues" evidence="1">
    <location>
        <begin position="1279"/>
        <end position="1294"/>
    </location>
</feature>
<feature type="region of interest" description="Disordered" evidence="1">
    <location>
        <begin position="1406"/>
        <end position="1444"/>
    </location>
</feature>
<feature type="compositionally biased region" description="Basic and acidic residues" evidence="1">
    <location>
        <begin position="535"/>
        <end position="550"/>
    </location>
</feature>
<feature type="compositionally biased region" description="Low complexity" evidence="1">
    <location>
        <begin position="125"/>
        <end position="141"/>
    </location>
</feature>
<feature type="region of interest" description="Disordered" evidence="1">
    <location>
        <begin position="72"/>
        <end position="149"/>
    </location>
</feature>
<dbReference type="Proteomes" id="UP000693970">
    <property type="component" value="Unassembled WGS sequence"/>
</dbReference>
<feature type="compositionally biased region" description="Low complexity" evidence="1">
    <location>
        <begin position="189"/>
        <end position="201"/>
    </location>
</feature>
<sequence length="1444" mass="160545">MTSLQERVATELANFDDEFVEEDSSFSSRDEVEDTNQYNDNEEEDDSLMLNEEEAAAAAALRDQFLMAAAGPGVSKRAKKGGPRRSAIGPTGTAAVSVKKGDTTNATIEQEEVQVEKATRNTVLATQSQAESTATSSSGTANRRPLRATKEDILNSLAANRERRQRQQQQQRGGATSTTAAVQPHSHTSQSHQPEQLQQQPTRRNDRRRSSSIGRKTKSSIDDIRLMSSTFESSHRERTVHGDKHVRSNLSEEGTTNNGSFDEDTDDDAQSSSQSISRRRRQQQRDWSKENCVQSNRNNDDVEDEQDDDNNTVVDDTNTNNCNNNHSPVPESRGTMRRPSTDLKRMAAERRAVRRYKSEDLNPIVAAAKRTDSMVVTGTSQRGTTRRQFRAQRRTTVTASSEDTANAHHVVSSSNQDSSHVSSNDNPSTVGESSRSPRRGSMTQHPPTTIVEEEYNDTLSKEEQKKQSSTASRQPRRGSGSGSRRRHKIEGTIDREDNDSIGSGHRSFDDMSHGGDGDDDGTISSYGRNRRGRRRNEMEQSLRQHNKDDTVVGTTSGSNSATTKRSASPILRHRAKSPGRGINDKTARIRRRGGSKQQQEPNTAAVHVFKERNDHIFERPRSLSVGSNDLGVSLQENEDVNTVVDVDTYNIPTSVRVHRSHDTKDLPVKKGNDVKDFEAEPNISSIVEEKSTTMTITEDDEAECEQLKPASRSLFKNILGRGKGKSKETTIEEPTCSTGTSLNEEDELKDEAAAAEEGLEEKEPSTANRFKNMLGGRKSRGKDTKKDDSVVDDKDSMRPTMRNNVSLAPFDQAVSTGSITEESTGKQEAPKTAASRNKLKGLLPLGIKGSTANDKEDTTDRPNLDNQETVPLENGKRNGSKWLGLRGGMDFTTRLKLTQKDNSKKTHEMDEEDDTDLPLELESTESSNANSDQPVVPGEEVCDTEAASKSKKPGKWNFAAKLKKNLQQEQKPKEDSNGRRKQDSADDEIPTDYGLMNSVNSFSDEDLEGLADIIPTDSEECLEHSPTADASKERPKIDRRMMMGGFQGQSTKFDFGKQTHDSAIAIRKSKEEASAEINDSNFSMALVEGNSSVGMEKTEELVDAFSLLNSSSSSSNPPERRTVFGTTWLREPSQRFDFHKQPKQALSKPAEAQATIQECDESEDAPTTTWLREPSQRFDFHKQSKKTLSTPTEAQPTIQEGDENDEDDEDNNAFVEAVEVPKKNPPSVQETEPSPRPNFKSIEAELMKVVEKKKRRKDRRSVPNDLAEELKMRVSSHKSKADEKTLTVSAKEEAITSATAAEDDDSSQSAKGSKSIAKYPKLSSTQCVQLDFESGDEPLVCIHAMYEAVEGDEEQEDDKGHFLHIDFAGTPLEMNKDVAFEPVILSTSPSSPSLMAYERLLRELSDSEKRTRQAQETVRIMEKELQSKRRRYGESEARRRQQSQ</sequence>
<protein>
    <submittedName>
        <fullName evidence="2">Uncharacterized protein</fullName>
    </submittedName>
</protein>
<dbReference type="EMBL" id="JAGRRH010000003">
    <property type="protein sequence ID" value="KAG7372748.1"/>
    <property type="molecule type" value="Genomic_DNA"/>
</dbReference>
<feature type="compositionally biased region" description="Low complexity" evidence="1">
    <location>
        <begin position="311"/>
        <end position="325"/>
    </location>
</feature>
<gene>
    <name evidence="2" type="ORF">IV203_018891</name>
</gene>
<reference evidence="2" key="2">
    <citation type="submission" date="2021-04" db="EMBL/GenBank/DDBJ databases">
        <authorList>
            <person name="Podell S."/>
        </authorList>
    </citation>
    <scope>NUCLEOTIDE SEQUENCE</scope>
    <source>
        <strain evidence="2">Hildebrandi</strain>
    </source>
</reference>